<gene>
    <name evidence="1" type="ORF">EV130_11535</name>
</gene>
<sequence>MAATDRLERAAQLFSLSLGKEEFGGNVLGPVKQDRSRSQAILIEAEGASQVTDLSMTKAEQSEYDRLIFAAREASPAVTIGAHPCDETSLPGALVAAQNRLIIPVLAGTVAKIRATFLAHADAAGIVLGVRVPIVLTSRSHCVRSRLVSRAVATLCAASRRRVTELAA</sequence>
<comment type="caution">
    <text evidence="1">The sequence shown here is derived from an EMBL/GenBank/DDBJ whole genome shotgun (WGS) entry which is preliminary data.</text>
</comment>
<accession>A0A4R3Q8Z0</accession>
<evidence type="ECO:0000313" key="2">
    <source>
        <dbReference type="Proteomes" id="UP000295547"/>
    </source>
</evidence>
<dbReference type="EMBL" id="SMBJ01000015">
    <property type="protein sequence ID" value="TCU17838.1"/>
    <property type="molecule type" value="Genomic_DNA"/>
</dbReference>
<keyword evidence="2" id="KW-1185">Reference proteome</keyword>
<dbReference type="Proteomes" id="UP000295547">
    <property type="component" value="Unassembled WGS sequence"/>
</dbReference>
<dbReference type="Gene3D" id="3.40.718.10">
    <property type="entry name" value="Isopropylmalate Dehydrogenase"/>
    <property type="match status" value="1"/>
</dbReference>
<reference evidence="1 2" key="1">
    <citation type="submission" date="2019-03" db="EMBL/GenBank/DDBJ databases">
        <title>Genomic Encyclopedia of Type Strains, Phase IV (KMG-V): Genome sequencing to study the core and pangenomes of soil and plant-associated prokaryotes.</title>
        <authorList>
            <person name="Whitman W."/>
        </authorList>
    </citation>
    <scope>NUCLEOTIDE SEQUENCE [LARGE SCALE GENOMIC DNA]</scope>
    <source>
        <strain evidence="1 2">Gr42</strain>
    </source>
</reference>
<evidence type="ECO:0000313" key="1">
    <source>
        <dbReference type="EMBL" id="TCU17838.1"/>
    </source>
</evidence>
<protein>
    <submittedName>
        <fullName evidence="1">Uncharacterized protein</fullName>
    </submittedName>
</protein>
<proteinExistence type="predicted"/>
<name>A0A4R3Q8Z0_9HYPH</name>
<organism evidence="1 2">
    <name type="scientific">Rhizobium azibense</name>
    <dbReference type="NCBI Taxonomy" id="1136135"/>
    <lineage>
        <taxon>Bacteria</taxon>
        <taxon>Pseudomonadati</taxon>
        <taxon>Pseudomonadota</taxon>
        <taxon>Alphaproteobacteria</taxon>
        <taxon>Hyphomicrobiales</taxon>
        <taxon>Rhizobiaceae</taxon>
        <taxon>Rhizobium/Agrobacterium group</taxon>
        <taxon>Rhizobium</taxon>
    </lineage>
</organism>
<dbReference type="RefSeq" id="WP_245520136.1">
    <property type="nucleotide sequence ID" value="NZ_SMBJ01000015.1"/>
</dbReference>
<dbReference type="AlphaFoldDB" id="A0A4R3Q8Z0"/>